<evidence type="ECO:0000313" key="1">
    <source>
        <dbReference type="EMBL" id="PFH49880.1"/>
    </source>
</evidence>
<dbReference type="InterPro" id="IPR006551">
    <property type="entry name" value="Polynucleotide_phosphatase"/>
</dbReference>
<dbReference type="InterPro" id="IPR027417">
    <property type="entry name" value="P-loop_NTPase"/>
</dbReference>
<dbReference type="InterPro" id="IPR006549">
    <property type="entry name" value="HAD-SF_hydro_IIIA"/>
</dbReference>
<name>A0A2A9NQ87_9AGAR</name>
<dbReference type="NCBIfam" id="TIGR01662">
    <property type="entry name" value="HAD-SF-IIIA"/>
    <property type="match status" value="1"/>
</dbReference>
<dbReference type="Gene3D" id="3.40.50.1000">
    <property type="entry name" value="HAD superfamily/HAD-like"/>
    <property type="match status" value="1"/>
</dbReference>
<reference evidence="1 2" key="1">
    <citation type="submission" date="2014-02" db="EMBL/GenBank/DDBJ databases">
        <title>Transposable element dynamics among asymbiotic and ectomycorrhizal Amanita fungi.</title>
        <authorList>
            <consortium name="DOE Joint Genome Institute"/>
            <person name="Hess J."/>
            <person name="Skrede I."/>
            <person name="Wolfe B."/>
            <person name="LaButti K."/>
            <person name="Ohm R.A."/>
            <person name="Grigoriev I.V."/>
            <person name="Pringle A."/>
        </authorList>
    </citation>
    <scope>NUCLEOTIDE SEQUENCE [LARGE SCALE GENOMIC DNA]</scope>
    <source>
        <strain evidence="1 2">SKay4041</strain>
    </source>
</reference>
<dbReference type="EMBL" id="KZ302017">
    <property type="protein sequence ID" value="PFH49880.1"/>
    <property type="molecule type" value="Genomic_DNA"/>
</dbReference>
<dbReference type="Gene3D" id="3.40.50.300">
    <property type="entry name" value="P-loop containing nucleotide triphosphate hydrolases"/>
    <property type="match status" value="1"/>
</dbReference>
<dbReference type="InterPro" id="IPR036412">
    <property type="entry name" value="HAD-like_sf"/>
</dbReference>
<dbReference type="GO" id="GO:0006281">
    <property type="term" value="P:DNA repair"/>
    <property type="evidence" value="ECO:0007669"/>
    <property type="project" value="TreeGrafter"/>
</dbReference>
<dbReference type="NCBIfam" id="TIGR01664">
    <property type="entry name" value="DNA-3'-Pase"/>
    <property type="match status" value="1"/>
</dbReference>
<organism evidence="1 2">
    <name type="scientific">Amanita thiersii Skay4041</name>
    <dbReference type="NCBI Taxonomy" id="703135"/>
    <lineage>
        <taxon>Eukaryota</taxon>
        <taxon>Fungi</taxon>
        <taxon>Dikarya</taxon>
        <taxon>Basidiomycota</taxon>
        <taxon>Agaricomycotina</taxon>
        <taxon>Agaricomycetes</taxon>
        <taxon>Agaricomycetidae</taxon>
        <taxon>Agaricales</taxon>
        <taxon>Pluteineae</taxon>
        <taxon>Amanitaceae</taxon>
        <taxon>Amanita</taxon>
    </lineage>
</organism>
<dbReference type="FunFam" id="3.40.50.300:FF:000737">
    <property type="entry name" value="Bifunctional polynucleotide phosphatase/kinase"/>
    <property type="match status" value="1"/>
</dbReference>
<dbReference type="SUPFAM" id="SSF56784">
    <property type="entry name" value="HAD-like"/>
    <property type="match status" value="1"/>
</dbReference>
<sequence>MKRRPSPDALSEGSSKHIKQVHPFFNKRAPGEASTIAIDGPSAQFKWLKNLGEKQTCLHGTNLTPPSRPRVAAFDLDGTLIDSPFGHATTAEWKWWRSMVPGKLKELHDLGYSIVIVTNQLVKSRTITIWKQRVSSIAVALPDVPFHIFAAIARDQYRKPMPGIWYELENIFRQDGIEIGTRHPMNKSSSFFVGDAAGRQPDHASTDRKWAINAGVQFHTPEEYFLKLAINTNFVLPGFSVHSLPNLPLFTPTSSPLLPHSKDKSKEIILFVGFPCLGKSSLYERYFAPANYVHVNQDTLKTRPRCEAAARDALVRRSSCVVDNTNASRYTRQFYVDIAKEYNVPIRCFHFTGSLDLAWHNNLYRALNQPPSLAASKPKRELIPYAAFATYQKNFEEPTLDEGFSEIKKINWVFEGTDEERRYWSMWLQTDGK</sequence>
<dbReference type="InterPro" id="IPR023214">
    <property type="entry name" value="HAD_sf"/>
</dbReference>
<dbReference type="PANTHER" id="PTHR12083">
    <property type="entry name" value="BIFUNCTIONAL POLYNUCLEOTIDE PHOSPHATASE/KINASE"/>
    <property type="match status" value="1"/>
</dbReference>
<dbReference type="PANTHER" id="PTHR12083:SF9">
    <property type="entry name" value="BIFUNCTIONAL POLYNUCLEOTIDE PHOSPHATASE_KINASE"/>
    <property type="match status" value="1"/>
</dbReference>
<evidence type="ECO:0000313" key="2">
    <source>
        <dbReference type="Proteomes" id="UP000242287"/>
    </source>
</evidence>
<dbReference type="Pfam" id="PF08645">
    <property type="entry name" value="PNK3P"/>
    <property type="match status" value="1"/>
</dbReference>
<protein>
    <recommendedName>
        <fullName evidence="3">PNK FHA domain-containing protein</fullName>
    </recommendedName>
</protein>
<keyword evidence="2" id="KW-1185">Reference proteome</keyword>
<dbReference type="InterPro" id="IPR013954">
    <property type="entry name" value="PNK3P"/>
</dbReference>
<dbReference type="Pfam" id="PF13671">
    <property type="entry name" value="AAA_33"/>
    <property type="match status" value="1"/>
</dbReference>
<dbReference type="OrthoDB" id="19045at2759"/>
<proteinExistence type="predicted"/>
<dbReference type="Proteomes" id="UP000242287">
    <property type="component" value="Unassembled WGS sequence"/>
</dbReference>
<gene>
    <name evidence="1" type="ORF">AMATHDRAFT_4500</name>
</gene>
<dbReference type="GO" id="GO:0046404">
    <property type="term" value="F:ATP-dependent polydeoxyribonucleotide 5'-hydroxyl-kinase activity"/>
    <property type="evidence" value="ECO:0007669"/>
    <property type="project" value="TreeGrafter"/>
</dbReference>
<dbReference type="STRING" id="703135.A0A2A9NQ87"/>
<evidence type="ECO:0008006" key="3">
    <source>
        <dbReference type="Google" id="ProtNLM"/>
    </source>
</evidence>
<accession>A0A2A9NQ87</accession>
<dbReference type="SUPFAM" id="SSF52540">
    <property type="entry name" value="P-loop containing nucleoside triphosphate hydrolases"/>
    <property type="match status" value="1"/>
</dbReference>
<dbReference type="GO" id="GO:0003690">
    <property type="term" value="F:double-stranded DNA binding"/>
    <property type="evidence" value="ECO:0007669"/>
    <property type="project" value="TreeGrafter"/>
</dbReference>
<dbReference type="AlphaFoldDB" id="A0A2A9NQ87"/>
<dbReference type="GO" id="GO:0046403">
    <property type="term" value="F:polynucleotide 3'-phosphatase activity"/>
    <property type="evidence" value="ECO:0007669"/>
    <property type="project" value="TreeGrafter"/>
</dbReference>